<evidence type="ECO:0000313" key="5">
    <source>
        <dbReference type="Proteomes" id="UP001217083"/>
    </source>
</evidence>
<organism evidence="4 5">
    <name type="scientific">Flagellimonas okinawensis</name>
    <dbReference type="NCBI Taxonomy" id="3031324"/>
    <lineage>
        <taxon>Bacteria</taxon>
        <taxon>Pseudomonadati</taxon>
        <taxon>Bacteroidota</taxon>
        <taxon>Flavobacteriia</taxon>
        <taxon>Flavobacteriales</taxon>
        <taxon>Flavobacteriaceae</taxon>
        <taxon>Flagellimonas</taxon>
    </lineage>
</organism>
<evidence type="ECO:0000256" key="1">
    <source>
        <dbReference type="ARBA" id="ARBA00023015"/>
    </source>
</evidence>
<feature type="domain" description="HTH araC/xylS-type" evidence="3">
    <location>
        <begin position="224"/>
        <end position="309"/>
    </location>
</feature>
<dbReference type="InterPro" id="IPR009057">
    <property type="entry name" value="Homeodomain-like_sf"/>
</dbReference>
<keyword evidence="1" id="KW-0805">Transcription regulation</keyword>
<dbReference type="Proteomes" id="UP001217083">
    <property type="component" value="Unassembled WGS sequence"/>
</dbReference>
<dbReference type="InterPro" id="IPR052158">
    <property type="entry name" value="INH-QAR"/>
</dbReference>
<dbReference type="SUPFAM" id="SSF46689">
    <property type="entry name" value="Homeodomain-like"/>
    <property type="match status" value="1"/>
</dbReference>
<dbReference type="Gene3D" id="3.40.50.880">
    <property type="match status" value="1"/>
</dbReference>
<dbReference type="PANTHER" id="PTHR43130:SF3">
    <property type="entry name" value="HTH-TYPE TRANSCRIPTIONAL REGULATOR RV1931C"/>
    <property type="match status" value="1"/>
</dbReference>
<evidence type="ECO:0000313" key="4">
    <source>
        <dbReference type="EMBL" id="MDF0708251.1"/>
    </source>
</evidence>
<dbReference type="InterPro" id="IPR018060">
    <property type="entry name" value="HTH_AraC"/>
</dbReference>
<gene>
    <name evidence="4" type="ORF">PY091_13585</name>
</gene>
<dbReference type="RefSeq" id="WP_275650200.1">
    <property type="nucleotide sequence ID" value="NZ_JARFVA010000005.1"/>
</dbReference>
<proteinExistence type="predicted"/>
<dbReference type="Pfam" id="PF01965">
    <property type="entry name" value="DJ-1_PfpI"/>
    <property type="match status" value="1"/>
</dbReference>
<evidence type="ECO:0000259" key="3">
    <source>
        <dbReference type="PROSITE" id="PS01124"/>
    </source>
</evidence>
<dbReference type="SMART" id="SM00342">
    <property type="entry name" value="HTH_ARAC"/>
    <property type="match status" value="1"/>
</dbReference>
<sequence>MSTNTKKLVFICFSQTHLLDMAGPAHVFYEAVEYGADYELLFVTTDKSEVLSTSGLYFSKLVHFQELELNKEDIVFLPGLDFSLLSNQEYINQLSDFFYWLKVQHHKGIWLASVCTGAFILAETGLLDGKSCTTHWRRFASFEERFPMVSLLKNRLFVEDQFIFSSAGISSGIDLSLFLIEKQYGSRFAMEVAREVLVYLRRSGTDPQLSLFLQHRNHLDDRVHKIQDFITKNFHQKLTIDSMSEMVYTSPRNLTRMFKKATGITIGNYIDKIRMEHAQQLIREKYKMDCVAEACGFKSTGQLFKLLKKMDTHANNVLNG</sequence>
<dbReference type="InterPro" id="IPR002818">
    <property type="entry name" value="DJ-1/PfpI"/>
</dbReference>
<reference evidence="4 5" key="1">
    <citation type="submission" date="2023-03" db="EMBL/GenBank/DDBJ databases">
        <title>Muricauda XX sp. nov. and Muricauda XXX sp. nov., two novel species isolated from Okinawa Trough.</title>
        <authorList>
            <person name="Cao W."/>
            <person name="Deng X."/>
        </authorList>
    </citation>
    <scope>NUCLEOTIDE SEQUENCE [LARGE SCALE GENOMIC DNA]</scope>
    <source>
        <strain evidence="4 5">81s02</strain>
    </source>
</reference>
<dbReference type="InterPro" id="IPR029062">
    <property type="entry name" value="Class_I_gatase-like"/>
</dbReference>
<dbReference type="EMBL" id="JARFVA010000005">
    <property type="protein sequence ID" value="MDF0708251.1"/>
    <property type="molecule type" value="Genomic_DNA"/>
</dbReference>
<comment type="caution">
    <text evidence="4">The sequence shown here is derived from an EMBL/GenBank/DDBJ whole genome shotgun (WGS) entry which is preliminary data.</text>
</comment>
<dbReference type="PROSITE" id="PS01124">
    <property type="entry name" value="HTH_ARAC_FAMILY_2"/>
    <property type="match status" value="1"/>
</dbReference>
<dbReference type="Pfam" id="PF12833">
    <property type="entry name" value="HTH_18"/>
    <property type="match status" value="1"/>
</dbReference>
<accession>A0ABT5XRN7</accession>
<name>A0ABT5XRN7_9FLAO</name>
<dbReference type="Gene3D" id="1.10.10.60">
    <property type="entry name" value="Homeodomain-like"/>
    <property type="match status" value="1"/>
</dbReference>
<dbReference type="PANTHER" id="PTHR43130">
    <property type="entry name" value="ARAC-FAMILY TRANSCRIPTIONAL REGULATOR"/>
    <property type="match status" value="1"/>
</dbReference>
<protein>
    <submittedName>
        <fullName evidence="4">DJ-1/PfpI family protein</fullName>
    </submittedName>
</protein>
<keyword evidence="2" id="KW-0804">Transcription</keyword>
<keyword evidence="5" id="KW-1185">Reference proteome</keyword>
<dbReference type="SUPFAM" id="SSF52317">
    <property type="entry name" value="Class I glutamine amidotransferase-like"/>
    <property type="match status" value="1"/>
</dbReference>
<evidence type="ECO:0000256" key="2">
    <source>
        <dbReference type="ARBA" id="ARBA00023163"/>
    </source>
</evidence>